<dbReference type="Proteomes" id="UP001152531">
    <property type="component" value="Unassembled WGS sequence"/>
</dbReference>
<protein>
    <submittedName>
        <fullName evidence="1">Vacuolar protein sorting-associated protein 45</fullName>
    </submittedName>
</protein>
<organism evidence="1 2">
    <name type="scientific">[Candida] jaroonii</name>
    <dbReference type="NCBI Taxonomy" id="467808"/>
    <lineage>
        <taxon>Eukaryota</taxon>
        <taxon>Fungi</taxon>
        <taxon>Dikarya</taxon>
        <taxon>Ascomycota</taxon>
        <taxon>Saccharomycotina</taxon>
        <taxon>Pichiomycetes</taxon>
        <taxon>Debaryomycetaceae</taxon>
        <taxon>Yamadazyma</taxon>
    </lineage>
</organism>
<evidence type="ECO:0000313" key="2">
    <source>
        <dbReference type="Proteomes" id="UP001152531"/>
    </source>
</evidence>
<reference evidence="1" key="1">
    <citation type="submission" date="2022-06" db="EMBL/GenBank/DDBJ databases">
        <authorList>
            <person name="Legras J.-L."/>
            <person name="Devillers H."/>
            <person name="Grondin C."/>
        </authorList>
    </citation>
    <scope>NUCLEOTIDE SEQUENCE</scope>
    <source>
        <strain evidence="1">CLIB 1444</strain>
    </source>
</reference>
<gene>
    <name evidence="1" type="ORF">CLIB1444_22S00386</name>
</gene>
<evidence type="ECO:0000313" key="1">
    <source>
        <dbReference type="EMBL" id="CAH6723883.1"/>
    </source>
</evidence>
<comment type="caution">
    <text evidence="1">The sequence shown here is derived from an EMBL/GenBank/DDBJ whole genome shotgun (WGS) entry which is preliminary data.</text>
</comment>
<dbReference type="EMBL" id="CALSDN010000022">
    <property type="protein sequence ID" value="CAH6723883.1"/>
    <property type="molecule type" value="Genomic_DNA"/>
</dbReference>
<accession>A0ACA9YFQ2</accession>
<name>A0ACA9YFQ2_9ASCO</name>
<keyword evidence="2" id="KW-1185">Reference proteome</keyword>
<sequence length="523" mass="60629">MLNTINNSYFNQLFKWDGGKVLLLDSFTMPIISMNYSQSQLLNEDIILIDLIDNYQSLDLMKNLNCIIYIKPTAQSIDLLCKEIATPHFHSYKVFFNNIVNKNQLEKIAEHDKFEVIHTIMEIFQDYLVVNDSLYQINNSIDLIDESKKIISLLLSMKKFPIIKFNNLSINCKKISSEILYQINSNLNNNLFEVFNDVGDRTPQLIIFDRLNDALTPLLTPWTYQSMIHELIGIEKSVIKVENDQFLINDEFFNQSKYLNYGDLNDLLIEKINILKKESPSLNTNNLVELKKLITKLPEFKKNSNNLFKHISIISELDNQIKRQHLWELGELQQIIACDLESKASIDDKLMNVIQMPEISMNHKIKLLLLYSVKHPDISKFLNHLDASLVQLKLLNNFHKQFKFKKAESQPPNFKNFLKKFGNNENENVYLQYTPPLKEFLDHLVNAAPINNPLNSLTTLVPESLVDSGAVQDVVIYFKGGVTYEEARVVEEFNKGHETVRVVIGGDRMVSSDQWLEELYNTV</sequence>
<proteinExistence type="predicted"/>